<accession>X1SWZ5</accession>
<dbReference type="GO" id="GO:0006355">
    <property type="term" value="P:regulation of DNA-templated transcription"/>
    <property type="evidence" value="ECO:0007669"/>
    <property type="project" value="InterPro"/>
</dbReference>
<name>X1SWZ5_9ZZZZ</name>
<gene>
    <name evidence="2" type="ORF">S12H4_24628</name>
</gene>
<reference evidence="2" key="1">
    <citation type="journal article" date="2014" name="Front. Microbiol.">
        <title>High frequency of phylogenetically diverse reductive dehalogenase-homologous genes in deep subseafloor sedimentary metagenomes.</title>
        <authorList>
            <person name="Kawai M."/>
            <person name="Futagami T."/>
            <person name="Toyoda A."/>
            <person name="Takaki Y."/>
            <person name="Nishi S."/>
            <person name="Hori S."/>
            <person name="Arai W."/>
            <person name="Tsubouchi T."/>
            <person name="Morono Y."/>
            <person name="Uchiyama I."/>
            <person name="Ito T."/>
            <person name="Fujiyama A."/>
            <person name="Inagaki F."/>
            <person name="Takami H."/>
        </authorList>
    </citation>
    <scope>NUCLEOTIDE SEQUENCE</scope>
    <source>
        <strain evidence="2">Expedition CK06-06</strain>
    </source>
</reference>
<proteinExistence type="predicted"/>
<evidence type="ECO:0000313" key="2">
    <source>
        <dbReference type="EMBL" id="GAI79860.1"/>
    </source>
</evidence>
<dbReference type="InterPro" id="IPR002145">
    <property type="entry name" value="CopG"/>
</dbReference>
<dbReference type="SUPFAM" id="SSF47598">
    <property type="entry name" value="Ribbon-helix-helix"/>
    <property type="match status" value="1"/>
</dbReference>
<dbReference type="InterPro" id="IPR010985">
    <property type="entry name" value="Ribbon_hlx_hlx"/>
</dbReference>
<sequence>MKDYIDVPISVKISRAQKEKLSQLSQKLNRSESELVREAIMALLGVYYG</sequence>
<feature type="non-terminal residue" evidence="2">
    <location>
        <position position="49"/>
    </location>
</feature>
<feature type="domain" description="Ribbon-helix-helix protein CopG" evidence="1">
    <location>
        <begin position="8"/>
        <end position="44"/>
    </location>
</feature>
<dbReference type="EMBL" id="BARW01013432">
    <property type="protein sequence ID" value="GAI79860.1"/>
    <property type="molecule type" value="Genomic_DNA"/>
</dbReference>
<dbReference type="Pfam" id="PF01402">
    <property type="entry name" value="RHH_1"/>
    <property type="match status" value="1"/>
</dbReference>
<evidence type="ECO:0000259" key="1">
    <source>
        <dbReference type="Pfam" id="PF01402"/>
    </source>
</evidence>
<organism evidence="2">
    <name type="scientific">marine sediment metagenome</name>
    <dbReference type="NCBI Taxonomy" id="412755"/>
    <lineage>
        <taxon>unclassified sequences</taxon>
        <taxon>metagenomes</taxon>
        <taxon>ecological metagenomes</taxon>
    </lineage>
</organism>
<protein>
    <recommendedName>
        <fullName evidence="1">Ribbon-helix-helix protein CopG domain-containing protein</fullName>
    </recommendedName>
</protein>
<comment type="caution">
    <text evidence="2">The sequence shown here is derived from an EMBL/GenBank/DDBJ whole genome shotgun (WGS) entry which is preliminary data.</text>
</comment>
<dbReference type="AlphaFoldDB" id="X1SWZ5"/>